<gene>
    <name evidence="2" type="ORF">LCGC14_0620020</name>
</gene>
<accession>A0A0F9R544</accession>
<evidence type="ECO:0000313" key="2">
    <source>
        <dbReference type="EMBL" id="KKN51715.1"/>
    </source>
</evidence>
<feature type="region of interest" description="Disordered" evidence="1">
    <location>
        <begin position="49"/>
        <end position="69"/>
    </location>
</feature>
<organism evidence="2">
    <name type="scientific">marine sediment metagenome</name>
    <dbReference type="NCBI Taxonomy" id="412755"/>
    <lineage>
        <taxon>unclassified sequences</taxon>
        <taxon>metagenomes</taxon>
        <taxon>ecological metagenomes</taxon>
    </lineage>
</organism>
<proteinExistence type="predicted"/>
<protein>
    <submittedName>
        <fullName evidence="2">Uncharacterized protein</fullName>
    </submittedName>
</protein>
<feature type="compositionally biased region" description="Basic residues" evidence="1">
    <location>
        <begin position="58"/>
        <end position="69"/>
    </location>
</feature>
<evidence type="ECO:0000256" key="1">
    <source>
        <dbReference type="SAM" id="MobiDB-lite"/>
    </source>
</evidence>
<dbReference type="EMBL" id="LAZR01001051">
    <property type="protein sequence ID" value="KKN51715.1"/>
    <property type="molecule type" value="Genomic_DNA"/>
</dbReference>
<reference evidence="2" key="1">
    <citation type="journal article" date="2015" name="Nature">
        <title>Complex archaea that bridge the gap between prokaryotes and eukaryotes.</title>
        <authorList>
            <person name="Spang A."/>
            <person name="Saw J.H."/>
            <person name="Jorgensen S.L."/>
            <person name="Zaremba-Niedzwiedzka K."/>
            <person name="Martijn J."/>
            <person name="Lind A.E."/>
            <person name="van Eijk R."/>
            <person name="Schleper C."/>
            <person name="Guy L."/>
            <person name="Ettema T.J."/>
        </authorList>
    </citation>
    <scope>NUCLEOTIDE SEQUENCE</scope>
</reference>
<dbReference type="AlphaFoldDB" id="A0A0F9R544"/>
<sequence>MASFRITIASFRDKIAHISEQIFHLTRMIQDLAPGNPISYRAKDIKARLLRDKDDKRNKGRSKGNGIHR</sequence>
<comment type="caution">
    <text evidence="2">The sequence shown here is derived from an EMBL/GenBank/DDBJ whole genome shotgun (WGS) entry which is preliminary data.</text>
</comment>
<name>A0A0F9R544_9ZZZZ</name>